<evidence type="ECO:0000259" key="1">
    <source>
        <dbReference type="Pfam" id="PF07811"/>
    </source>
</evidence>
<comment type="caution">
    <text evidence="2">The sequence shown here is derived from an EMBL/GenBank/DDBJ whole genome shotgun (WGS) entry which is preliminary data.</text>
</comment>
<keyword evidence="3" id="KW-1185">Reference proteome</keyword>
<dbReference type="Pfam" id="PF07811">
    <property type="entry name" value="TadE"/>
    <property type="match status" value="1"/>
</dbReference>
<feature type="domain" description="TadE-like" evidence="1">
    <location>
        <begin position="41"/>
        <end position="78"/>
    </location>
</feature>
<dbReference type="EMBL" id="VZZK01000001">
    <property type="protein sequence ID" value="KAB1081665.1"/>
    <property type="molecule type" value="Genomic_DNA"/>
</dbReference>
<proteinExistence type="predicted"/>
<dbReference type="Proteomes" id="UP000474159">
    <property type="component" value="Unassembled WGS sequence"/>
</dbReference>
<accession>A0A6L3T6B4</accession>
<reference evidence="2 3" key="1">
    <citation type="submission" date="2019-09" db="EMBL/GenBank/DDBJ databases">
        <title>YIM 48816 draft genome.</title>
        <authorList>
            <person name="Jiang L."/>
        </authorList>
    </citation>
    <scope>NUCLEOTIDE SEQUENCE [LARGE SCALE GENOMIC DNA]</scope>
    <source>
        <strain evidence="2 3">YIM 48816</strain>
    </source>
</reference>
<dbReference type="InterPro" id="IPR012495">
    <property type="entry name" value="TadE-like_dom"/>
</dbReference>
<evidence type="ECO:0000313" key="3">
    <source>
        <dbReference type="Proteomes" id="UP000474159"/>
    </source>
</evidence>
<name>A0A6L3T6B4_9HYPH</name>
<dbReference type="AlphaFoldDB" id="A0A6L3T6B4"/>
<gene>
    <name evidence="2" type="ORF">F6X53_00750</name>
</gene>
<protein>
    <submittedName>
        <fullName evidence="2">Pilus assembly protein</fullName>
    </submittedName>
</protein>
<evidence type="ECO:0000313" key="2">
    <source>
        <dbReference type="EMBL" id="KAB1081665.1"/>
    </source>
</evidence>
<dbReference type="OrthoDB" id="7906240at2"/>
<sequence>MLTMSRRANDNGHETAPGSLPRATRVALAAATAWVADRRAVSAIEFAFVCPILIALLLGTAETARYLNFTWKIGNVAQTVASLVSRNQTGSVKTSDLFFANDSAMLIFPDVLADAKSRGTQWYSNIAVTISSVIFSKIDLSCTTNCIYQAFVGWSYGANQRPCSTPIKPVPNTDDVIRTTLPADTFGPGSLTVVEIGYYYTPIIGKSIIGSKWIIRSVYLAPRYVPKINYDPSEGYVATVCPES</sequence>
<organism evidence="2 3">
    <name type="scientific">Methylobacterium soli</name>
    <dbReference type="NCBI Taxonomy" id="553447"/>
    <lineage>
        <taxon>Bacteria</taxon>
        <taxon>Pseudomonadati</taxon>
        <taxon>Pseudomonadota</taxon>
        <taxon>Alphaproteobacteria</taxon>
        <taxon>Hyphomicrobiales</taxon>
        <taxon>Methylobacteriaceae</taxon>
        <taxon>Methylobacterium</taxon>
    </lineage>
</organism>